<dbReference type="Gene3D" id="3.10.520.10">
    <property type="entry name" value="ApbE-like domains"/>
    <property type="match status" value="1"/>
</dbReference>
<evidence type="ECO:0000256" key="3">
    <source>
        <dbReference type="ARBA" id="ARBA00016337"/>
    </source>
</evidence>
<reference evidence="11" key="1">
    <citation type="submission" date="2018-05" db="EMBL/GenBank/DDBJ databases">
        <authorList>
            <person name="Lanie J.A."/>
            <person name="Ng W.-L."/>
            <person name="Kazmierczak K.M."/>
            <person name="Andrzejewski T.M."/>
            <person name="Davidsen T.M."/>
            <person name="Wayne K.J."/>
            <person name="Tettelin H."/>
            <person name="Glass J.I."/>
            <person name="Rusch D."/>
            <person name="Podicherti R."/>
            <person name="Tsui H.-C.T."/>
            <person name="Winkler M.E."/>
        </authorList>
    </citation>
    <scope>NUCLEOTIDE SEQUENCE</scope>
</reference>
<dbReference type="GO" id="GO:0046872">
    <property type="term" value="F:metal ion binding"/>
    <property type="evidence" value="ECO:0007669"/>
    <property type="project" value="UniProtKB-KW"/>
</dbReference>
<dbReference type="InterPro" id="IPR003374">
    <property type="entry name" value="ApbE-like_sf"/>
</dbReference>
<evidence type="ECO:0000256" key="10">
    <source>
        <dbReference type="ARBA" id="ARBA00048540"/>
    </source>
</evidence>
<evidence type="ECO:0000256" key="5">
    <source>
        <dbReference type="ARBA" id="ARBA00022679"/>
    </source>
</evidence>
<evidence type="ECO:0000256" key="8">
    <source>
        <dbReference type="ARBA" id="ARBA00022842"/>
    </source>
</evidence>
<dbReference type="SUPFAM" id="SSF143631">
    <property type="entry name" value="ApbE-like"/>
    <property type="match status" value="1"/>
</dbReference>
<sequence length="321" mass="33786">MKTVSLARNAMATRFEMVLHGEDELALRAAGEEALDEITALAAQLNFYGADSEICRINAGAALGPMPVEPGLFRLLQEAKCVHELSGGTFDITVAPLMRCWGFADGEHRVPSPGELAKTRKCVGMHLVHLDAKNITVQFERPGVRVDLGAIGKGFALDIADEIVREADITSALIHGGTSTVCAIGSPPEKDFWKVAIEHPGCEQPGADIPEYKRIVAVAELNDESLSVSAGWGKAFEENGVSYGHVLDPRCGQPTQNTLLAAVALPSGTAADAWSTAMLVSGVAGPVALGQVGESARSLLLLPNGDSGFRTLNDGFESALS</sequence>
<evidence type="ECO:0000256" key="9">
    <source>
        <dbReference type="ARBA" id="ARBA00031306"/>
    </source>
</evidence>
<keyword evidence="6" id="KW-0479">Metal-binding</keyword>
<evidence type="ECO:0000313" key="11">
    <source>
        <dbReference type="EMBL" id="SVA64976.1"/>
    </source>
</evidence>
<protein>
    <recommendedName>
        <fullName evidence="3">FAD:protein FMN transferase</fullName>
        <ecNumber evidence="2">2.7.1.180</ecNumber>
    </recommendedName>
    <alternativeName>
        <fullName evidence="9">Flavin transferase</fullName>
    </alternativeName>
</protein>
<name>A0A381XJP8_9ZZZZ</name>
<dbReference type="PANTHER" id="PTHR30040">
    <property type="entry name" value="THIAMINE BIOSYNTHESIS LIPOPROTEIN APBE"/>
    <property type="match status" value="1"/>
</dbReference>
<evidence type="ECO:0000256" key="1">
    <source>
        <dbReference type="ARBA" id="ARBA00001946"/>
    </source>
</evidence>
<dbReference type="EMBL" id="UINC01015428">
    <property type="protein sequence ID" value="SVA64976.1"/>
    <property type="molecule type" value="Genomic_DNA"/>
</dbReference>
<dbReference type="PIRSF" id="PIRSF006268">
    <property type="entry name" value="ApbE"/>
    <property type="match status" value="1"/>
</dbReference>
<dbReference type="Pfam" id="PF02424">
    <property type="entry name" value="ApbE"/>
    <property type="match status" value="1"/>
</dbReference>
<dbReference type="GO" id="GO:0016740">
    <property type="term" value="F:transferase activity"/>
    <property type="evidence" value="ECO:0007669"/>
    <property type="project" value="UniProtKB-KW"/>
</dbReference>
<evidence type="ECO:0000256" key="2">
    <source>
        <dbReference type="ARBA" id="ARBA00011955"/>
    </source>
</evidence>
<dbReference type="EC" id="2.7.1.180" evidence="2"/>
<accession>A0A381XJP8</accession>
<keyword evidence="4" id="KW-0285">Flavoprotein</keyword>
<keyword evidence="7" id="KW-0274">FAD</keyword>
<evidence type="ECO:0000256" key="4">
    <source>
        <dbReference type="ARBA" id="ARBA00022630"/>
    </source>
</evidence>
<gene>
    <name evidence="11" type="ORF">METZ01_LOCUS117830</name>
</gene>
<keyword evidence="8" id="KW-0460">Magnesium</keyword>
<dbReference type="AlphaFoldDB" id="A0A381XJP8"/>
<keyword evidence="5" id="KW-0808">Transferase</keyword>
<comment type="cofactor">
    <cofactor evidence="1">
        <name>Mg(2+)</name>
        <dbReference type="ChEBI" id="CHEBI:18420"/>
    </cofactor>
</comment>
<evidence type="ECO:0000256" key="6">
    <source>
        <dbReference type="ARBA" id="ARBA00022723"/>
    </source>
</evidence>
<dbReference type="InterPro" id="IPR024932">
    <property type="entry name" value="ApbE"/>
</dbReference>
<comment type="catalytic activity">
    <reaction evidence="10">
        <text>L-threonyl-[protein] + FAD = FMN-L-threonyl-[protein] + AMP + H(+)</text>
        <dbReference type="Rhea" id="RHEA:36847"/>
        <dbReference type="Rhea" id="RHEA-COMP:11060"/>
        <dbReference type="Rhea" id="RHEA-COMP:11061"/>
        <dbReference type="ChEBI" id="CHEBI:15378"/>
        <dbReference type="ChEBI" id="CHEBI:30013"/>
        <dbReference type="ChEBI" id="CHEBI:57692"/>
        <dbReference type="ChEBI" id="CHEBI:74257"/>
        <dbReference type="ChEBI" id="CHEBI:456215"/>
        <dbReference type="EC" id="2.7.1.180"/>
    </reaction>
</comment>
<proteinExistence type="predicted"/>
<evidence type="ECO:0000256" key="7">
    <source>
        <dbReference type="ARBA" id="ARBA00022827"/>
    </source>
</evidence>
<organism evidence="11">
    <name type="scientific">marine metagenome</name>
    <dbReference type="NCBI Taxonomy" id="408172"/>
    <lineage>
        <taxon>unclassified sequences</taxon>
        <taxon>metagenomes</taxon>
        <taxon>ecological metagenomes</taxon>
    </lineage>
</organism>
<dbReference type="PANTHER" id="PTHR30040:SF2">
    <property type="entry name" value="FAD:PROTEIN FMN TRANSFERASE"/>
    <property type="match status" value="1"/>
</dbReference>